<dbReference type="AlphaFoldDB" id="A0AAE0PCM2"/>
<keyword evidence="2" id="KW-1185">Reference proteome</keyword>
<reference evidence="1" key="1">
    <citation type="journal article" date="2023" name="Mol. Phylogenet. Evol.">
        <title>Genome-scale phylogeny and comparative genomics of the fungal order Sordariales.</title>
        <authorList>
            <person name="Hensen N."/>
            <person name="Bonometti L."/>
            <person name="Westerberg I."/>
            <person name="Brannstrom I.O."/>
            <person name="Guillou S."/>
            <person name="Cros-Aarteil S."/>
            <person name="Calhoun S."/>
            <person name="Haridas S."/>
            <person name="Kuo A."/>
            <person name="Mondo S."/>
            <person name="Pangilinan J."/>
            <person name="Riley R."/>
            <person name="LaButti K."/>
            <person name="Andreopoulos B."/>
            <person name="Lipzen A."/>
            <person name="Chen C."/>
            <person name="Yan M."/>
            <person name="Daum C."/>
            <person name="Ng V."/>
            <person name="Clum A."/>
            <person name="Steindorff A."/>
            <person name="Ohm R.A."/>
            <person name="Martin F."/>
            <person name="Silar P."/>
            <person name="Natvig D.O."/>
            <person name="Lalanne C."/>
            <person name="Gautier V."/>
            <person name="Ament-Velasquez S.L."/>
            <person name="Kruys A."/>
            <person name="Hutchinson M.I."/>
            <person name="Powell A.J."/>
            <person name="Barry K."/>
            <person name="Miller A.N."/>
            <person name="Grigoriev I.V."/>
            <person name="Debuchy R."/>
            <person name="Gladieux P."/>
            <person name="Hiltunen Thoren M."/>
            <person name="Johannesson H."/>
        </authorList>
    </citation>
    <scope>NUCLEOTIDE SEQUENCE</scope>
    <source>
        <strain evidence="1">FGSC 1904</strain>
    </source>
</reference>
<protein>
    <submittedName>
        <fullName evidence="1">Uncharacterized protein</fullName>
    </submittedName>
</protein>
<organism evidence="1 2">
    <name type="scientific">Sordaria brevicollis</name>
    <dbReference type="NCBI Taxonomy" id="83679"/>
    <lineage>
        <taxon>Eukaryota</taxon>
        <taxon>Fungi</taxon>
        <taxon>Dikarya</taxon>
        <taxon>Ascomycota</taxon>
        <taxon>Pezizomycotina</taxon>
        <taxon>Sordariomycetes</taxon>
        <taxon>Sordariomycetidae</taxon>
        <taxon>Sordariales</taxon>
        <taxon>Sordariaceae</taxon>
        <taxon>Sordaria</taxon>
    </lineage>
</organism>
<accession>A0AAE0PCM2</accession>
<proteinExistence type="predicted"/>
<dbReference type="Proteomes" id="UP001281003">
    <property type="component" value="Unassembled WGS sequence"/>
</dbReference>
<dbReference type="PANTHER" id="PTHR38846:SF1">
    <property type="entry name" value="C3H1-TYPE DOMAIN-CONTAINING PROTEIN"/>
    <property type="match status" value="1"/>
</dbReference>
<evidence type="ECO:0000313" key="1">
    <source>
        <dbReference type="EMBL" id="KAK3397468.1"/>
    </source>
</evidence>
<dbReference type="EMBL" id="JAUTDP010000007">
    <property type="protein sequence ID" value="KAK3397468.1"/>
    <property type="molecule type" value="Genomic_DNA"/>
</dbReference>
<sequence>MAKKKNKGKNTAIVGEFARYFGDNTLENWHRLIRDIGLDENPPTINKCRQVIKKVNVNIYDLLEAVAQGTHPQHFGTIGLLAQYSIRNRKIYPSQMAKKDKVGPVRALLRGLFGGS</sequence>
<reference evidence="1" key="2">
    <citation type="submission" date="2023-07" db="EMBL/GenBank/DDBJ databases">
        <authorList>
            <consortium name="Lawrence Berkeley National Laboratory"/>
            <person name="Haridas S."/>
            <person name="Hensen N."/>
            <person name="Bonometti L."/>
            <person name="Westerberg I."/>
            <person name="Brannstrom I.O."/>
            <person name="Guillou S."/>
            <person name="Cros-Aarteil S."/>
            <person name="Calhoun S."/>
            <person name="Kuo A."/>
            <person name="Mondo S."/>
            <person name="Pangilinan J."/>
            <person name="Riley R."/>
            <person name="LaButti K."/>
            <person name="Andreopoulos B."/>
            <person name="Lipzen A."/>
            <person name="Chen C."/>
            <person name="Yanf M."/>
            <person name="Daum C."/>
            <person name="Ng V."/>
            <person name="Clum A."/>
            <person name="Steindorff A."/>
            <person name="Ohm R."/>
            <person name="Martin F."/>
            <person name="Silar P."/>
            <person name="Natvig D."/>
            <person name="Lalanne C."/>
            <person name="Gautier V."/>
            <person name="Ament-velasquez S.L."/>
            <person name="Kruys A."/>
            <person name="Hutchinson M.I."/>
            <person name="Powell A.J."/>
            <person name="Barry K."/>
            <person name="Miller A.N."/>
            <person name="Grigoriev I.V."/>
            <person name="Debuchy R."/>
            <person name="Gladieux P."/>
            <person name="Thoren M.H."/>
            <person name="Johannesson H."/>
        </authorList>
    </citation>
    <scope>NUCLEOTIDE SEQUENCE</scope>
    <source>
        <strain evidence="1">FGSC 1904</strain>
    </source>
</reference>
<comment type="caution">
    <text evidence="1">The sequence shown here is derived from an EMBL/GenBank/DDBJ whole genome shotgun (WGS) entry which is preliminary data.</text>
</comment>
<gene>
    <name evidence="1" type="ORF">B0T20DRAFT_393292</name>
</gene>
<evidence type="ECO:0000313" key="2">
    <source>
        <dbReference type="Proteomes" id="UP001281003"/>
    </source>
</evidence>
<name>A0AAE0PCM2_SORBR</name>
<dbReference type="PANTHER" id="PTHR38846">
    <property type="entry name" value="C3H1-TYPE DOMAIN-CONTAINING PROTEIN"/>
    <property type="match status" value="1"/>
</dbReference>